<comment type="caution">
    <text evidence="8">The sequence shown here is derived from an EMBL/GenBank/DDBJ whole genome shotgun (WGS) entry which is preliminary data.</text>
</comment>
<dbReference type="GO" id="GO:0004497">
    <property type="term" value="F:monooxygenase activity"/>
    <property type="evidence" value="ECO:0007669"/>
    <property type="project" value="UniProtKB-KW"/>
</dbReference>
<organism evidence="8 9">
    <name type="scientific">Lasiodiplodia theobromae</name>
    <dbReference type="NCBI Taxonomy" id="45133"/>
    <lineage>
        <taxon>Eukaryota</taxon>
        <taxon>Fungi</taxon>
        <taxon>Dikarya</taxon>
        <taxon>Ascomycota</taxon>
        <taxon>Pezizomycotina</taxon>
        <taxon>Dothideomycetes</taxon>
        <taxon>Dothideomycetes incertae sedis</taxon>
        <taxon>Botryosphaeriales</taxon>
        <taxon>Botryosphaeriaceae</taxon>
        <taxon>Lasiodiplodia</taxon>
    </lineage>
</organism>
<evidence type="ECO:0000256" key="2">
    <source>
        <dbReference type="ARBA" id="ARBA00022630"/>
    </source>
</evidence>
<keyword evidence="5 8" id="KW-0503">Monooxygenase</keyword>
<dbReference type="OrthoDB" id="47494at2759"/>
<dbReference type="PANTHER" id="PTHR47178">
    <property type="entry name" value="MONOOXYGENASE, FAD-BINDING"/>
    <property type="match status" value="1"/>
</dbReference>
<name>A0A5N5DC24_9PEZI</name>
<dbReference type="SUPFAM" id="SSF51905">
    <property type="entry name" value="FAD/NAD(P)-binding domain"/>
    <property type="match status" value="1"/>
</dbReference>
<feature type="compositionally biased region" description="Polar residues" evidence="6">
    <location>
        <begin position="315"/>
        <end position="329"/>
    </location>
</feature>
<evidence type="ECO:0000259" key="7">
    <source>
        <dbReference type="Pfam" id="PF01494"/>
    </source>
</evidence>
<sequence>MPDDLPPFEVVSHLHGTDLTCEGALFDAITGKEKTRFSDFIRADRQKLRNWLSTNLPIEWGKKFERFEENADAVAVFFADGTSVSGSILVGADGANSRVRNQLLGPEKAQLNLIPVDMLVGEVELGKEEYEEQLQFGRSLWIAEAPVGYIFTGLHSIAKDKASAKYYWMVFRKSKDPTGKVHPYLSWTKQQLYDAAVETTKLLHPKFANVILKTSPENMVQPPYVLEDWIPPVDGFSSDRATILGDAAHKMSPFGGEGGNHAMQDAIDFVKALDGFNGTNPAPLLKDYEKVTIERGREAVFQNRKKTTDWEHETSAPTWSETYQNGDKE</sequence>
<evidence type="ECO:0000256" key="4">
    <source>
        <dbReference type="ARBA" id="ARBA00023002"/>
    </source>
</evidence>
<dbReference type="Pfam" id="PF01494">
    <property type="entry name" value="FAD_binding_3"/>
    <property type="match status" value="1"/>
</dbReference>
<dbReference type="PANTHER" id="PTHR47178:SF6">
    <property type="entry name" value="FAD-BINDING DOMAIN-CONTAINING PROTEIN"/>
    <property type="match status" value="1"/>
</dbReference>
<dbReference type="InterPro" id="IPR036188">
    <property type="entry name" value="FAD/NAD-bd_sf"/>
</dbReference>
<dbReference type="GO" id="GO:0071949">
    <property type="term" value="F:FAD binding"/>
    <property type="evidence" value="ECO:0007669"/>
    <property type="project" value="InterPro"/>
</dbReference>
<dbReference type="PRINTS" id="PR00420">
    <property type="entry name" value="RNGMNOXGNASE"/>
</dbReference>
<reference evidence="8 9" key="1">
    <citation type="journal article" date="2019" name="Sci. Rep.">
        <title>A multi-omics analysis of the grapevine pathogen Lasiodiplodia theobromae reveals that temperature affects the expression of virulence- and pathogenicity-related genes.</title>
        <authorList>
            <person name="Felix C."/>
            <person name="Meneses R."/>
            <person name="Goncalves M.F.M."/>
            <person name="Tilleman L."/>
            <person name="Duarte A.S."/>
            <person name="Jorrin-Novo J.V."/>
            <person name="Van de Peer Y."/>
            <person name="Deforce D."/>
            <person name="Van Nieuwerburgh F."/>
            <person name="Esteves A.C."/>
            <person name="Alves A."/>
        </authorList>
    </citation>
    <scope>NUCLEOTIDE SEQUENCE [LARGE SCALE GENOMIC DNA]</scope>
    <source>
        <strain evidence="8 9">LA-SOL3</strain>
    </source>
</reference>
<evidence type="ECO:0000256" key="6">
    <source>
        <dbReference type="SAM" id="MobiDB-lite"/>
    </source>
</evidence>
<evidence type="ECO:0000313" key="8">
    <source>
        <dbReference type="EMBL" id="KAB2574664.1"/>
    </source>
</evidence>
<evidence type="ECO:0000256" key="3">
    <source>
        <dbReference type="ARBA" id="ARBA00022827"/>
    </source>
</evidence>
<dbReference type="AlphaFoldDB" id="A0A5N5DC24"/>
<dbReference type="Proteomes" id="UP000325902">
    <property type="component" value="Unassembled WGS sequence"/>
</dbReference>
<keyword evidence="4" id="KW-0560">Oxidoreductase</keyword>
<dbReference type="Gene3D" id="3.50.50.60">
    <property type="entry name" value="FAD/NAD(P)-binding domain"/>
    <property type="match status" value="1"/>
</dbReference>
<accession>A0A5N5DC24</accession>
<gene>
    <name evidence="8" type="primary">cctM_0</name>
    <name evidence="8" type="ORF">DBV05_g6742</name>
</gene>
<keyword evidence="2" id="KW-0285">Flavoprotein</keyword>
<dbReference type="EMBL" id="VCHE01000041">
    <property type="protein sequence ID" value="KAB2574664.1"/>
    <property type="molecule type" value="Genomic_DNA"/>
</dbReference>
<evidence type="ECO:0000313" key="9">
    <source>
        <dbReference type="Proteomes" id="UP000325902"/>
    </source>
</evidence>
<dbReference type="InterPro" id="IPR002938">
    <property type="entry name" value="FAD-bd"/>
</dbReference>
<feature type="region of interest" description="Disordered" evidence="6">
    <location>
        <begin position="305"/>
        <end position="329"/>
    </location>
</feature>
<proteinExistence type="predicted"/>
<evidence type="ECO:0000256" key="1">
    <source>
        <dbReference type="ARBA" id="ARBA00001974"/>
    </source>
</evidence>
<comment type="cofactor">
    <cofactor evidence="1">
        <name>FAD</name>
        <dbReference type="ChEBI" id="CHEBI:57692"/>
    </cofactor>
</comment>
<protein>
    <submittedName>
        <fullName evidence="8">FAD-dependent monooxygenase cctM</fullName>
    </submittedName>
</protein>
<feature type="domain" description="FAD-binding" evidence="7">
    <location>
        <begin position="56"/>
        <end position="299"/>
    </location>
</feature>
<evidence type="ECO:0000256" key="5">
    <source>
        <dbReference type="ARBA" id="ARBA00023033"/>
    </source>
</evidence>
<keyword evidence="3" id="KW-0274">FAD</keyword>
<keyword evidence="9" id="KW-1185">Reference proteome</keyword>